<evidence type="ECO:0000256" key="1">
    <source>
        <dbReference type="ARBA" id="ARBA00009249"/>
    </source>
</evidence>
<dbReference type="Gene3D" id="2.40.50.100">
    <property type="match status" value="1"/>
</dbReference>
<evidence type="ECO:0000313" key="6">
    <source>
        <dbReference type="Proteomes" id="UP001265083"/>
    </source>
</evidence>
<name>A0ABU2GZ61_9ACTN</name>
<dbReference type="CDD" id="cd06848">
    <property type="entry name" value="GCS_H"/>
    <property type="match status" value="1"/>
</dbReference>
<dbReference type="InterPro" id="IPR033753">
    <property type="entry name" value="GCV_H/Fam206"/>
</dbReference>
<evidence type="ECO:0000259" key="4">
    <source>
        <dbReference type="PROSITE" id="PS50968"/>
    </source>
</evidence>
<dbReference type="NCBIfam" id="NF002270">
    <property type="entry name" value="PRK01202.1"/>
    <property type="match status" value="1"/>
</dbReference>
<dbReference type="PROSITE" id="PS00189">
    <property type="entry name" value="LIPOYL"/>
    <property type="match status" value="1"/>
</dbReference>
<organism evidence="5 6">
    <name type="scientific">Gordonia westfalica</name>
    <dbReference type="NCBI Taxonomy" id="158898"/>
    <lineage>
        <taxon>Bacteria</taxon>
        <taxon>Bacillati</taxon>
        <taxon>Actinomycetota</taxon>
        <taxon>Actinomycetes</taxon>
        <taxon>Mycobacteriales</taxon>
        <taxon>Gordoniaceae</taxon>
        <taxon>Gordonia</taxon>
    </lineage>
</organism>
<comment type="function">
    <text evidence="3">The glycine cleavage system catalyzes the degradation of glycine. The H protein shuttles the methylamine group of glycine from the P protein to the T protein.</text>
</comment>
<reference evidence="5 6" key="1">
    <citation type="submission" date="2023-08" db="EMBL/GenBank/DDBJ databases">
        <title>Bioegradation of LLDPE and BLDPE plastic by marine bacteria from coast plastic debris.</title>
        <authorList>
            <person name="Rong Z."/>
        </authorList>
    </citation>
    <scope>NUCLEOTIDE SEQUENCE [LARGE SCALE GENOMIC DNA]</scope>
    <source>
        <strain evidence="5 6">Z-2</strain>
    </source>
</reference>
<comment type="subunit">
    <text evidence="3">The glycine cleavage system is composed of four proteins: P, T, L and H.</text>
</comment>
<feature type="modified residue" description="N6-lipoyllysine" evidence="3">
    <location>
        <position position="71"/>
    </location>
</feature>
<comment type="cofactor">
    <cofactor evidence="3">
        <name>(R)-lipoate</name>
        <dbReference type="ChEBI" id="CHEBI:83088"/>
    </cofactor>
    <text evidence="3">Binds 1 lipoyl cofactor covalently.</text>
</comment>
<dbReference type="PANTHER" id="PTHR11715">
    <property type="entry name" value="GLYCINE CLEAVAGE SYSTEM H PROTEIN"/>
    <property type="match status" value="1"/>
</dbReference>
<gene>
    <name evidence="3 5" type="primary">gcvH</name>
    <name evidence="5" type="ORF">RD149_23545</name>
</gene>
<dbReference type="EMBL" id="JAVLUS010000033">
    <property type="protein sequence ID" value="MDS1116721.1"/>
    <property type="molecule type" value="Genomic_DNA"/>
</dbReference>
<dbReference type="Proteomes" id="UP001265083">
    <property type="component" value="Unassembled WGS sequence"/>
</dbReference>
<dbReference type="InterPro" id="IPR017453">
    <property type="entry name" value="GCV_H_sub"/>
</dbReference>
<dbReference type="PROSITE" id="PS50968">
    <property type="entry name" value="BIOTINYL_LIPOYL"/>
    <property type="match status" value="1"/>
</dbReference>
<evidence type="ECO:0000256" key="2">
    <source>
        <dbReference type="ARBA" id="ARBA00022823"/>
    </source>
</evidence>
<proteinExistence type="inferred from homology"/>
<dbReference type="InterPro" id="IPR002930">
    <property type="entry name" value="GCV_H"/>
</dbReference>
<dbReference type="HAMAP" id="MF_00272">
    <property type="entry name" value="GcvH"/>
    <property type="match status" value="1"/>
</dbReference>
<dbReference type="RefSeq" id="WP_310952480.1">
    <property type="nucleotide sequence ID" value="NZ_JAVLUS010000033.1"/>
</dbReference>
<protein>
    <recommendedName>
        <fullName evidence="3">Glycine cleavage system H protein</fullName>
    </recommendedName>
</protein>
<dbReference type="SUPFAM" id="SSF51230">
    <property type="entry name" value="Single hybrid motif"/>
    <property type="match status" value="1"/>
</dbReference>
<dbReference type="PANTHER" id="PTHR11715:SF3">
    <property type="entry name" value="GLYCINE CLEAVAGE SYSTEM H PROTEIN-RELATED"/>
    <property type="match status" value="1"/>
</dbReference>
<dbReference type="InterPro" id="IPR003016">
    <property type="entry name" value="2-oxoA_DH_lipoyl-BS"/>
</dbReference>
<keyword evidence="2 3" id="KW-0450">Lipoyl</keyword>
<feature type="domain" description="Lipoyl-binding" evidence="4">
    <location>
        <begin position="30"/>
        <end position="112"/>
    </location>
</feature>
<keyword evidence="6" id="KW-1185">Reference proteome</keyword>
<evidence type="ECO:0000313" key="5">
    <source>
        <dbReference type="EMBL" id="MDS1116721.1"/>
    </source>
</evidence>
<comment type="caution">
    <text evidence="5">The sequence shown here is derived from an EMBL/GenBank/DDBJ whole genome shotgun (WGS) entry which is preliminary data.</text>
</comment>
<dbReference type="NCBIfam" id="TIGR00527">
    <property type="entry name" value="gcvH"/>
    <property type="match status" value="1"/>
</dbReference>
<accession>A0ABU2GZ61</accession>
<sequence length="133" mass="13830">MPSLPADRSYTAEHEWVMIEPGAELPVTEPVRIGITSVAADALGELVFVELPEVGTKVVAGESCGEVESTKTVSDIFPPVSGTVTILNTAAIDDPGIVSRDPYGEGWLFAVLPTAADTLLTAAEYAQVAGVDS</sequence>
<comment type="similarity">
    <text evidence="1 3">Belongs to the GcvH family.</text>
</comment>
<dbReference type="InterPro" id="IPR011053">
    <property type="entry name" value="Single_hybrid_motif"/>
</dbReference>
<dbReference type="Pfam" id="PF01597">
    <property type="entry name" value="GCV_H"/>
    <property type="match status" value="1"/>
</dbReference>
<evidence type="ECO:0000256" key="3">
    <source>
        <dbReference type="HAMAP-Rule" id="MF_00272"/>
    </source>
</evidence>
<dbReference type="InterPro" id="IPR000089">
    <property type="entry name" value="Biotin_lipoyl"/>
</dbReference>